<evidence type="ECO:0000313" key="1">
    <source>
        <dbReference type="EMBL" id="KAJ9108076.1"/>
    </source>
</evidence>
<dbReference type="EMBL" id="JASBWR010000022">
    <property type="protein sequence ID" value="KAJ9108076.1"/>
    <property type="molecule type" value="Genomic_DNA"/>
</dbReference>
<organism evidence="1 2">
    <name type="scientific">Naganishia cerealis</name>
    <dbReference type="NCBI Taxonomy" id="610337"/>
    <lineage>
        <taxon>Eukaryota</taxon>
        <taxon>Fungi</taxon>
        <taxon>Dikarya</taxon>
        <taxon>Basidiomycota</taxon>
        <taxon>Agaricomycotina</taxon>
        <taxon>Tremellomycetes</taxon>
        <taxon>Filobasidiales</taxon>
        <taxon>Filobasidiaceae</taxon>
        <taxon>Naganishia</taxon>
    </lineage>
</organism>
<dbReference type="Proteomes" id="UP001241377">
    <property type="component" value="Unassembled WGS sequence"/>
</dbReference>
<comment type="caution">
    <text evidence="1">The sequence shown here is derived from an EMBL/GenBank/DDBJ whole genome shotgun (WGS) entry which is preliminary data.</text>
</comment>
<protein>
    <submittedName>
        <fullName evidence="1">Uncharacterized protein</fullName>
    </submittedName>
</protein>
<keyword evidence="2" id="KW-1185">Reference proteome</keyword>
<sequence length="262" mass="29266">MCSIDFGFIRDFVKHVREKSSSDNIFCCGEYWEDSATTVNKYLDDIGVQFTVFDAPLHYNFKEAGEAKSAFDLRKIWDGTIVQSRPVDAVTLVDNHDTQVGQALESWVSSGFKPLAYAMILLRLDGYPCVFYGDLYGCGGKNPQQPVTQLEDFIRARKLGLLGPSQLCWLGTDRRGESSRWLCSLFHVSTSQVVLCNGSEGVKTMEVGKEHAGEVWTDVLGWHTGEVTIGEDGRAEFRCPAESVSIWVNKDAHGRDEFSKAK</sequence>
<gene>
    <name evidence="1" type="ORF">QFC19_002541</name>
</gene>
<reference evidence="1" key="1">
    <citation type="submission" date="2023-04" db="EMBL/GenBank/DDBJ databases">
        <title>Draft Genome sequencing of Naganishia species isolated from polar environments using Oxford Nanopore Technology.</title>
        <authorList>
            <person name="Leo P."/>
            <person name="Venkateswaran K."/>
        </authorList>
    </citation>
    <scope>NUCLEOTIDE SEQUENCE</scope>
    <source>
        <strain evidence="1">MNA-CCFEE 5261</strain>
    </source>
</reference>
<name>A0ACC2WAI7_9TREE</name>
<proteinExistence type="predicted"/>
<evidence type="ECO:0000313" key="2">
    <source>
        <dbReference type="Proteomes" id="UP001241377"/>
    </source>
</evidence>
<accession>A0ACC2WAI7</accession>